<dbReference type="Proteomes" id="UP000650533">
    <property type="component" value="Chromosome 11"/>
</dbReference>
<name>A0A8H8P5M0_9AGAM</name>
<dbReference type="Proteomes" id="UP000650533">
    <property type="component" value="Chromosome 13"/>
</dbReference>
<organism evidence="2 3">
    <name type="scientific">Rhizoctonia solani</name>
    <dbReference type="NCBI Taxonomy" id="456999"/>
    <lineage>
        <taxon>Eukaryota</taxon>
        <taxon>Fungi</taxon>
        <taxon>Dikarya</taxon>
        <taxon>Basidiomycota</taxon>
        <taxon>Agaricomycotina</taxon>
        <taxon>Agaricomycetes</taxon>
        <taxon>Cantharellales</taxon>
        <taxon>Ceratobasidiaceae</taxon>
        <taxon>Rhizoctonia</taxon>
    </lineage>
</organism>
<reference evidence="2" key="1">
    <citation type="submission" date="2020-05" db="EMBL/GenBank/DDBJ databases">
        <title>Evolutionary and genomic comparisons of hybrid uninucleate and nonhybrid Rhizoctonia fungi.</title>
        <authorList>
            <person name="Li C."/>
            <person name="Chen X."/>
        </authorList>
    </citation>
    <scope>NUCLEOTIDE SEQUENCE</scope>
    <source>
        <strain evidence="2">AG-1 IA</strain>
    </source>
</reference>
<proteinExistence type="predicted"/>
<accession>A0A8H8P5M0</accession>
<dbReference type="EMBL" id="CP059668">
    <property type="protein sequence ID" value="QRW24329.1"/>
    <property type="molecule type" value="Genomic_DNA"/>
</dbReference>
<evidence type="ECO:0000313" key="2">
    <source>
        <dbReference type="EMBL" id="QRW24945.1"/>
    </source>
</evidence>
<dbReference type="AlphaFoldDB" id="A0A8H8P5M0"/>
<dbReference type="EMBL" id="CP059670">
    <property type="protein sequence ID" value="QRW24945.1"/>
    <property type="molecule type" value="Genomic_DNA"/>
</dbReference>
<dbReference type="RefSeq" id="XP_043185182.1">
    <property type="nucleotide sequence ID" value="XM_043326710.1"/>
</dbReference>
<evidence type="ECO:0000313" key="3">
    <source>
        <dbReference type="Proteomes" id="UP000650533"/>
    </source>
</evidence>
<evidence type="ECO:0000313" key="1">
    <source>
        <dbReference type="EMBL" id="QRW24329.1"/>
    </source>
</evidence>
<protein>
    <submittedName>
        <fullName evidence="2">Uncharacterized protein</fullName>
    </submittedName>
</protein>
<dbReference type="GeneID" id="67029173"/>
<dbReference type="KEGG" id="rsx:RhiXN_06894"/>
<sequence>MSFSQDYYCYPIFTSYRNDVPLTPELGIIEASHVRDLYYVYANRHNDHYSPYSENHPDPLERRIHAMPDIEVFLMDDDHPPQWFLGVDLTHALHGAYTHALCVFGEAVQPAGWNRREPWANYDYATELVKIGFPYIPRPICFKEDVYHFPADSFHELQQQVHHNNFYAICLNALSIIITATKQMEYSNIAHVGYIRGSPACVSAHRFWCRLHGHPVVEHSEDDLSDAGYQLQDSLSTDTTATTKHWDQLLRRLRTFRRPSWWILRKSPSTTPPGDFPFDYAAWGLPPRESSEQPETAYLGYQNGNLFTAPEYAPLHAANEAGEFPAPEYAHGHELDIAALTQQLSLVAVAQSVESVSPGFGNDFVASVWEWPGEPNPVVDLGPPEWPTVPQQHTPPFSWEDHWHEVHARDLELGDNQDIHIGGGLEIDSEHIIRPLPVVTN</sequence>
<gene>
    <name evidence="2" type="ORF">RhiXN_06894</name>
    <name evidence="1" type="ORF">RhiXN_10653</name>
</gene>